<evidence type="ECO:0000256" key="2">
    <source>
        <dbReference type="ARBA" id="ARBA00022741"/>
    </source>
</evidence>
<dbReference type="SUPFAM" id="SSF52540">
    <property type="entry name" value="P-loop containing nucleoside triphosphate hydrolases"/>
    <property type="match status" value="1"/>
</dbReference>
<keyword evidence="1" id="KW-0813">Transport</keyword>
<proteinExistence type="predicted"/>
<dbReference type="InterPro" id="IPR017781">
    <property type="entry name" value="ABC_transptr_urea_ATP-bd_UrtD"/>
</dbReference>
<dbReference type="OrthoDB" id="9806149at2"/>
<gene>
    <name evidence="5" type="primary">urtD</name>
    <name evidence="5" type="ORF">JL2886_02545</name>
</gene>
<dbReference type="InterPro" id="IPR003439">
    <property type="entry name" value="ABC_transporter-like_ATP-bd"/>
</dbReference>
<dbReference type="GO" id="GO:0005886">
    <property type="term" value="C:plasma membrane"/>
    <property type="evidence" value="ECO:0007669"/>
    <property type="project" value="TreeGrafter"/>
</dbReference>
<dbReference type="InterPro" id="IPR003593">
    <property type="entry name" value="AAA+_ATPase"/>
</dbReference>
<organism evidence="5 6">
    <name type="scientific">Phaeobacter gallaeciensis</name>
    <dbReference type="NCBI Taxonomy" id="60890"/>
    <lineage>
        <taxon>Bacteria</taxon>
        <taxon>Pseudomonadati</taxon>
        <taxon>Pseudomonadota</taxon>
        <taxon>Alphaproteobacteria</taxon>
        <taxon>Rhodobacterales</taxon>
        <taxon>Roseobacteraceae</taxon>
        <taxon>Phaeobacter</taxon>
    </lineage>
</organism>
<dbReference type="SMART" id="SM00382">
    <property type="entry name" value="AAA"/>
    <property type="match status" value="1"/>
</dbReference>
<name>A0A1B0ZTN3_9RHOB</name>
<dbReference type="Gene3D" id="3.40.50.300">
    <property type="entry name" value="P-loop containing nucleotide triphosphate hydrolases"/>
    <property type="match status" value="1"/>
</dbReference>
<evidence type="ECO:0000256" key="3">
    <source>
        <dbReference type="ARBA" id="ARBA00022840"/>
    </source>
</evidence>
<dbReference type="InterPro" id="IPR027417">
    <property type="entry name" value="P-loop_NTPase"/>
</dbReference>
<dbReference type="PANTHER" id="PTHR45772">
    <property type="entry name" value="CONSERVED COMPONENT OF ABC TRANSPORTER FOR NATURAL AMINO ACIDS-RELATED"/>
    <property type="match status" value="1"/>
</dbReference>
<feature type="domain" description="ABC transporter" evidence="4">
    <location>
        <begin position="5"/>
        <end position="246"/>
    </location>
</feature>
<dbReference type="Proteomes" id="UP000092565">
    <property type="component" value="Chromosome"/>
</dbReference>
<dbReference type="PANTHER" id="PTHR45772:SF8">
    <property type="entry name" value="HIGH-AFFINITY BRANCHED-CHAIN AMINO ACID TRANSPORT ATP-BINDING PROTEIN"/>
    <property type="match status" value="1"/>
</dbReference>
<accession>A0A1B0ZTN3</accession>
<dbReference type="GO" id="GO:0016887">
    <property type="term" value="F:ATP hydrolysis activity"/>
    <property type="evidence" value="ECO:0007669"/>
    <property type="project" value="InterPro"/>
</dbReference>
<dbReference type="NCBIfam" id="TIGR03411">
    <property type="entry name" value="urea_trans_UrtD"/>
    <property type="match status" value="1"/>
</dbReference>
<sequence length="246" mass="27035">MSTLLEVSGVSVSFDGFKAINNLSFQIAEAELRAVIGPNGAGKTTFMDIVTGKTKPDEGRVIWGEKSLSLLDMDEAQIARQGIGRKFQKPTVFEDQSVRDNLMMALKKDRWVIAVLLFRASDADTARVEELAAEVGLADQLDRIAGELSHGQKQWLEIGMLLAQEPRLLLVDEPAAGMTPEEREHTTDLLVEAAKTRAVVVVEHDMEFVRRLNCKVTVLHEGAVLAEGGLDHVTSDPEVIDVYLGR</sequence>
<dbReference type="AlphaFoldDB" id="A0A1B0ZTN3"/>
<dbReference type="InterPro" id="IPR051120">
    <property type="entry name" value="ABC_AA/LPS_Transport"/>
</dbReference>
<dbReference type="PROSITE" id="PS50893">
    <property type="entry name" value="ABC_TRANSPORTER_2"/>
    <property type="match status" value="1"/>
</dbReference>
<dbReference type="CDD" id="cd03219">
    <property type="entry name" value="ABC_Mj1267_LivG_branched"/>
    <property type="match status" value="1"/>
</dbReference>
<dbReference type="Pfam" id="PF00005">
    <property type="entry name" value="ABC_tran"/>
    <property type="match status" value="1"/>
</dbReference>
<keyword evidence="3 5" id="KW-0067">ATP-binding</keyword>
<reference evidence="5 6" key="1">
    <citation type="submission" date="2016-04" db="EMBL/GenBank/DDBJ databases">
        <authorList>
            <person name="Evans L.H."/>
            <person name="Alamgir A."/>
            <person name="Owens N."/>
            <person name="Weber N.D."/>
            <person name="Virtaneva K."/>
            <person name="Barbian K."/>
            <person name="Babar A."/>
            <person name="Rosenke K."/>
        </authorList>
    </citation>
    <scope>NUCLEOTIDE SEQUENCE [LARGE SCALE GENOMIC DNA]</scope>
    <source>
        <strain evidence="5 6">JL2886</strain>
    </source>
</reference>
<evidence type="ECO:0000256" key="1">
    <source>
        <dbReference type="ARBA" id="ARBA00022448"/>
    </source>
</evidence>
<dbReference type="RefSeq" id="WP_065272258.1">
    <property type="nucleotide sequence ID" value="NZ_CP015124.1"/>
</dbReference>
<evidence type="ECO:0000259" key="4">
    <source>
        <dbReference type="PROSITE" id="PS50893"/>
    </source>
</evidence>
<protein>
    <submittedName>
        <fullName evidence="5">Urea ABC transporter ATP-binding protein</fullName>
    </submittedName>
</protein>
<evidence type="ECO:0000313" key="6">
    <source>
        <dbReference type="Proteomes" id="UP000092565"/>
    </source>
</evidence>
<keyword evidence="6" id="KW-1185">Reference proteome</keyword>
<evidence type="ECO:0000313" key="5">
    <source>
        <dbReference type="EMBL" id="ANP37434.1"/>
    </source>
</evidence>
<keyword evidence="2" id="KW-0547">Nucleotide-binding</keyword>
<dbReference type="EMBL" id="CP015124">
    <property type="protein sequence ID" value="ANP37434.1"/>
    <property type="molecule type" value="Genomic_DNA"/>
</dbReference>
<dbReference type="GO" id="GO:0005524">
    <property type="term" value="F:ATP binding"/>
    <property type="evidence" value="ECO:0007669"/>
    <property type="project" value="UniProtKB-KW"/>
</dbReference>
<dbReference type="PATRIC" id="fig|60890.4.peg.2471"/>